<sequence>MNGVSNELLGRLRKTTLVVQTRKRGAHKGLRRSHKFGSSLEFSDFRAYQPGDDLRQIDWNIYGRTQKHYIKRYLDEQEVKTAIYLDCTKSVSIIPSKWERAKQLAATLSYIALSNEDQVSFTPVANGNPRVIQRKGAVQAKATLFDIINLSNESTSLTFTESLHTQLLKDKQLTIIITDGLEALEKYEAVLKKLAFLNGDVWFIQMLNKLELEPDYQGDVKLIDSETSSELNISMRPKIISQYEQRLHEHLKNLKKICDKYGFRYLLVNDEKTVDEILLRDCISHGWIR</sequence>
<name>A0A8E2I8E2_9BACI</name>
<dbReference type="PANTHER" id="PTHR33608">
    <property type="entry name" value="BLL2464 PROTEIN"/>
    <property type="match status" value="1"/>
</dbReference>
<evidence type="ECO:0000313" key="2">
    <source>
        <dbReference type="EMBL" id="OOP66763.1"/>
    </source>
</evidence>
<gene>
    <name evidence="2" type="ORF">BWZ43_19280</name>
</gene>
<feature type="domain" description="DUF58" evidence="1">
    <location>
        <begin position="44"/>
        <end position="250"/>
    </location>
</feature>
<evidence type="ECO:0000313" key="3">
    <source>
        <dbReference type="Proteomes" id="UP000189761"/>
    </source>
</evidence>
<dbReference type="Proteomes" id="UP000189761">
    <property type="component" value="Unassembled WGS sequence"/>
</dbReference>
<keyword evidence="3" id="KW-1185">Reference proteome</keyword>
<dbReference type="PANTHER" id="PTHR33608:SF7">
    <property type="entry name" value="DUF58 DOMAIN-CONTAINING PROTEIN"/>
    <property type="match status" value="1"/>
</dbReference>
<comment type="caution">
    <text evidence="2">The sequence shown here is derived from an EMBL/GenBank/DDBJ whole genome shotgun (WGS) entry which is preliminary data.</text>
</comment>
<proteinExistence type="predicted"/>
<dbReference type="InterPro" id="IPR002881">
    <property type="entry name" value="DUF58"/>
</dbReference>
<dbReference type="RefSeq" id="WP_058002479.1">
    <property type="nucleotide sequence ID" value="NZ_CP065424.1"/>
</dbReference>
<dbReference type="Pfam" id="PF01882">
    <property type="entry name" value="DUF58"/>
    <property type="match status" value="1"/>
</dbReference>
<protein>
    <recommendedName>
        <fullName evidence="1">DUF58 domain-containing protein</fullName>
    </recommendedName>
</protein>
<evidence type="ECO:0000259" key="1">
    <source>
        <dbReference type="Pfam" id="PF01882"/>
    </source>
</evidence>
<reference evidence="2 3" key="1">
    <citation type="submission" date="2017-01" db="EMBL/GenBank/DDBJ databases">
        <title>Draft genome sequence of Bacillus oleronius.</title>
        <authorList>
            <person name="Allam M."/>
        </authorList>
    </citation>
    <scope>NUCLEOTIDE SEQUENCE [LARGE SCALE GENOMIC DNA]</scope>
    <source>
        <strain evidence="2 3">DSM 9356</strain>
    </source>
</reference>
<dbReference type="EMBL" id="MTLA01000266">
    <property type="protein sequence ID" value="OOP66763.1"/>
    <property type="molecule type" value="Genomic_DNA"/>
</dbReference>
<organism evidence="2 3">
    <name type="scientific">Heyndrickxia oleronia</name>
    <dbReference type="NCBI Taxonomy" id="38875"/>
    <lineage>
        <taxon>Bacteria</taxon>
        <taxon>Bacillati</taxon>
        <taxon>Bacillota</taxon>
        <taxon>Bacilli</taxon>
        <taxon>Bacillales</taxon>
        <taxon>Bacillaceae</taxon>
        <taxon>Heyndrickxia</taxon>
    </lineage>
</organism>
<accession>A0A8E2I8E2</accession>
<dbReference type="AlphaFoldDB" id="A0A8E2I8E2"/>